<keyword evidence="2" id="KW-0808">Transferase</keyword>
<protein>
    <submittedName>
        <fullName evidence="2">GNAT family N-acetyltransferase</fullName>
    </submittedName>
</protein>
<keyword evidence="3" id="KW-1185">Reference proteome</keyword>
<feature type="domain" description="BioF2-like acetyltransferase" evidence="1">
    <location>
        <begin position="174"/>
        <end position="326"/>
    </location>
</feature>
<dbReference type="InterPro" id="IPR038740">
    <property type="entry name" value="BioF2-like_GNAT_dom"/>
</dbReference>
<name>A0A516GF17_9MICO</name>
<dbReference type="InterPro" id="IPR016181">
    <property type="entry name" value="Acyl_CoA_acyltransferase"/>
</dbReference>
<dbReference type="Pfam" id="PF13480">
    <property type="entry name" value="Acetyltransf_6"/>
    <property type="match status" value="1"/>
</dbReference>
<dbReference type="KEGG" id="orz:FNH13_18805"/>
<dbReference type="GO" id="GO:0016740">
    <property type="term" value="F:transferase activity"/>
    <property type="evidence" value="ECO:0007669"/>
    <property type="project" value="UniProtKB-KW"/>
</dbReference>
<proteinExistence type="predicted"/>
<gene>
    <name evidence="2" type="ORF">FNH13_18805</name>
</gene>
<dbReference type="SUPFAM" id="SSF55729">
    <property type="entry name" value="Acyl-CoA N-acyltransferases (Nat)"/>
    <property type="match status" value="1"/>
</dbReference>
<dbReference type="Proteomes" id="UP000315395">
    <property type="component" value="Chromosome"/>
</dbReference>
<evidence type="ECO:0000313" key="3">
    <source>
        <dbReference type="Proteomes" id="UP000315395"/>
    </source>
</evidence>
<evidence type="ECO:0000313" key="2">
    <source>
        <dbReference type="EMBL" id="QDO90121.1"/>
    </source>
</evidence>
<dbReference type="OrthoDB" id="1754135at2"/>
<organism evidence="2 3">
    <name type="scientific">Ornithinimicrobium ciconiae</name>
    <dbReference type="NCBI Taxonomy" id="2594265"/>
    <lineage>
        <taxon>Bacteria</taxon>
        <taxon>Bacillati</taxon>
        <taxon>Actinomycetota</taxon>
        <taxon>Actinomycetes</taxon>
        <taxon>Micrococcales</taxon>
        <taxon>Ornithinimicrobiaceae</taxon>
        <taxon>Ornithinimicrobium</taxon>
    </lineage>
</organism>
<evidence type="ECO:0000259" key="1">
    <source>
        <dbReference type="Pfam" id="PF13480"/>
    </source>
</evidence>
<sequence length="367" mass="41870">MDVAVVTTSEGLADLRAEWEQLESHASTPYYVTHRFVTAWWKSFGQLPDYRLHVVTIRQDGRLVGIGPFALRPGRRHRRAVSVLGWASHGDYLSLLYSGGDASAKSKTITSLVMAELTRLIDDGEVALVDLRGIPSESSFAWDVRKSQQYHRHLAFHIENPYLDLSQGYTVPSNARKCRSKLHRERDVSLAVFHGDQHGIYARIAAVHGAEKEHLIAQGRDERHSLFENPQRFKHIQTIFRDTDDALTFALVEGGDPRSGRVVGYFTVFRHAGRLLSWNSAYLPEYEDYRIGTVVQLEILEYLEEHDPGHELGHEFDLGAGKYPWKFEWTPSLRATYRVLMKAPATPWMAWAEATARRVRRLYDATG</sequence>
<dbReference type="EMBL" id="CP041616">
    <property type="protein sequence ID" value="QDO90121.1"/>
    <property type="molecule type" value="Genomic_DNA"/>
</dbReference>
<dbReference type="AlphaFoldDB" id="A0A516GF17"/>
<dbReference type="RefSeq" id="WP_143784847.1">
    <property type="nucleotide sequence ID" value="NZ_CP041616.1"/>
</dbReference>
<reference evidence="2 3" key="1">
    <citation type="submission" date="2019-07" db="EMBL/GenBank/DDBJ databases">
        <title>complete genome sequencing of Ornithinimicrobium sp. H23M54.</title>
        <authorList>
            <person name="Bae J.-W."/>
            <person name="Lee S.-Y."/>
        </authorList>
    </citation>
    <scope>NUCLEOTIDE SEQUENCE [LARGE SCALE GENOMIC DNA]</scope>
    <source>
        <strain evidence="2 3">H23M54</strain>
    </source>
</reference>
<accession>A0A516GF17</accession>